<dbReference type="InterPro" id="IPR050327">
    <property type="entry name" value="Proton-linked_MCT"/>
</dbReference>
<sequence length="488" mass="52248">MTGSPSPSPDITEASGYPNSSSPPEKKGIDDNMPSDKSRDDAEGELTYPEGGWKAYSVVLGSFLSIAACFGMTNSLGALEAQLAAAALKDYSRDHIGWIFGVYAFISFFGGIQIGPMFDAYGPRWLMVSGSVTLISGVILFSVSTKYWHFMLTLGILCGVGTSLLFTPSVAAIGHWSLRRRGELTGIAATGGSIGGIVFPLLIQHTAPKMGFGWSLRIVGFVMIPLCAGGILLVRGRTEIFHSLTPRVPLSEASPISEKSSASSQTEVNPRPERRKAFGGAKIDLTAFKDPRFALTTIGVFMIEWGIFIPLTYLTSHAISIGISQTLSYQLLAILNAGSVFGRWFPGLLADRMGRFNTMILTTLFCSLTVFGFWLSSGYAESHEARKALLIVFALCYGFGSGTGIGLTPVCVGQICSTQDYGKRYGTCYFIVSFGALTGIPIAGAILSVDNGQYFGLIMFCGATYIAALGFFVAARIVGAGWRLKTIY</sequence>
<dbReference type="InParanoid" id="A0A067PPK3"/>
<evidence type="ECO:0000256" key="1">
    <source>
        <dbReference type="ARBA" id="ARBA00004141"/>
    </source>
</evidence>
<feature type="domain" description="Major facilitator superfamily (MFS) profile" evidence="5">
    <location>
        <begin position="54"/>
        <end position="488"/>
    </location>
</feature>
<dbReference type="AlphaFoldDB" id="A0A067PPK3"/>
<dbReference type="GO" id="GO:0016020">
    <property type="term" value="C:membrane"/>
    <property type="evidence" value="ECO:0007669"/>
    <property type="project" value="UniProtKB-SubCell"/>
</dbReference>
<feature type="transmembrane region" description="Helical" evidence="4">
    <location>
        <begin position="388"/>
        <end position="416"/>
    </location>
</feature>
<dbReference type="Gene3D" id="1.20.1250.20">
    <property type="entry name" value="MFS general substrate transporter like domains"/>
    <property type="match status" value="1"/>
</dbReference>
<dbReference type="InterPro" id="IPR020846">
    <property type="entry name" value="MFS_dom"/>
</dbReference>
<evidence type="ECO:0000256" key="2">
    <source>
        <dbReference type="ARBA" id="ARBA00006727"/>
    </source>
</evidence>
<feature type="transmembrane region" description="Helical" evidence="4">
    <location>
        <begin position="96"/>
        <end position="118"/>
    </location>
</feature>
<evidence type="ECO:0000313" key="6">
    <source>
        <dbReference type="EMBL" id="KDQ56714.1"/>
    </source>
</evidence>
<accession>A0A067PPK3</accession>
<dbReference type="PANTHER" id="PTHR11360:SF177">
    <property type="entry name" value="RIBOFLAVIN TRANSPORTER MCH5"/>
    <property type="match status" value="1"/>
</dbReference>
<feature type="transmembrane region" description="Helical" evidence="4">
    <location>
        <begin position="150"/>
        <end position="172"/>
    </location>
</feature>
<dbReference type="CDD" id="cd17352">
    <property type="entry name" value="MFS_MCT_SLC16"/>
    <property type="match status" value="1"/>
</dbReference>
<dbReference type="PROSITE" id="PS50850">
    <property type="entry name" value="MFS"/>
    <property type="match status" value="1"/>
</dbReference>
<keyword evidence="4" id="KW-0812">Transmembrane</keyword>
<name>A0A067PPK3_9AGAM</name>
<dbReference type="SUPFAM" id="SSF103473">
    <property type="entry name" value="MFS general substrate transporter"/>
    <property type="match status" value="1"/>
</dbReference>
<feature type="compositionally biased region" description="Basic and acidic residues" evidence="3">
    <location>
        <begin position="24"/>
        <end position="41"/>
    </location>
</feature>
<feature type="transmembrane region" description="Helical" evidence="4">
    <location>
        <begin position="55"/>
        <end position="76"/>
    </location>
</feature>
<dbReference type="STRING" id="933084.A0A067PPK3"/>
<feature type="transmembrane region" description="Helical" evidence="4">
    <location>
        <begin position="327"/>
        <end position="346"/>
    </location>
</feature>
<dbReference type="GO" id="GO:0022857">
    <property type="term" value="F:transmembrane transporter activity"/>
    <property type="evidence" value="ECO:0007669"/>
    <property type="project" value="InterPro"/>
</dbReference>
<feature type="transmembrane region" description="Helical" evidence="4">
    <location>
        <begin position="184"/>
        <end position="203"/>
    </location>
</feature>
<gene>
    <name evidence="6" type="ORF">JAAARDRAFT_70427</name>
</gene>
<dbReference type="OrthoDB" id="2213137at2759"/>
<feature type="transmembrane region" description="Helical" evidence="4">
    <location>
        <begin position="293"/>
        <end position="315"/>
    </location>
</feature>
<evidence type="ECO:0000256" key="4">
    <source>
        <dbReference type="SAM" id="Phobius"/>
    </source>
</evidence>
<organism evidence="6 7">
    <name type="scientific">Jaapia argillacea MUCL 33604</name>
    <dbReference type="NCBI Taxonomy" id="933084"/>
    <lineage>
        <taxon>Eukaryota</taxon>
        <taxon>Fungi</taxon>
        <taxon>Dikarya</taxon>
        <taxon>Basidiomycota</taxon>
        <taxon>Agaricomycotina</taxon>
        <taxon>Agaricomycetes</taxon>
        <taxon>Agaricomycetidae</taxon>
        <taxon>Jaapiales</taxon>
        <taxon>Jaapiaceae</taxon>
        <taxon>Jaapia</taxon>
    </lineage>
</organism>
<dbReference type="Pfam" id="PF07690">
    <property type="entry name" value="MFS_1"/>
    <property type="match status" value="1"/>
</dbReference>
<dbReference type="InterPro" id="IPR036259">
    <property type="entry name" value="MFS_trans_sf"/>
</dbReference>
<evidence type="ECO:0000259" key="5">
    <source>
        <dbReference type="PROSITE" id="PS50850"/>
    </source>
</evidence>
<keyword evidence="4" id="KW-1133">Transmembrane helix</keyword>
<dbReference type="InterPro" id="IPR011701">
    <property type="entry name" value="MFS"/>
</dbReference>
<feature type="transmembrane region" description="Helical" evidence="4">
    <location>
        <begin position="215"/>
        <end position="234"/>
    </location>
</feature>
<comment type="similarity">
    <text evidence="2">Belongs to the major facilitator superfamily. Monocarboxylate porter (TC 2.A.1.13) family.</text>
</comment>
<feature type="transmembrane region" description="Helical" evidence="4">
    <location>
        <begin position="428"/>
        <end position="448"/>
    </location>
</feature>
<evidence type="ECO:0000313" key="7">
    <source>
        <dbReference type="Proteomes" id="UP000027265"/>
    </source>
</evidence>
<dbReference type="HOGENOM" id="CLU_001265_1_0_1"/>
<feature type="transmembrane region" description="Helical" evidence="4">
    <location>
        <begin position="358"/>
        <end position="376"/>
    </location>
</feature>
<dbReference type="EMBL" id="KL197721">
    <property type="protein sequence ID" value="KDQ56714.1"/>
    <property type="molecule type" value="Genomic_DNA"/>
</dbReference>
<dbReference type="PANTHER" id="PTHR11360">
    <property type="entry name" value="MONOCARBOXYLATE TRANSPORTER"/>
    <property type="match status" value="1"/>
</dbReference>
<proteinExistence type="inferred from homology"/>
<dbReference type="Proteomes" id="UP000027265">
    <property type="component" value="Unassembled WGS sequence"/>
</dbReference>
<keyword evidence="7" id="KW-1185">Reference proteome</keyword>
<evidence type="ECO:0000256" key="3">
    <source>
        <dbReference type="SAM" id="MobiDB-lite"/>
    </source>
</evidence>
<reference evidence="7" key="1">
    <citation type="journal article" date="2014" name="Proc. Natl. Acad. Sci. U.S.A.">
        <title>Extensive sampling of basidiomycete genomes demonstrates inadequacy of the white-rot/brown-rot paradigm for wood decay fungi.</title>
        <authorList>
            <person name="Riley R."/>
            <person name="Salamov A.A."/>
            <person name="Brown D.W."/>
            <person name="Nagy L.G."/>
            <person name="Floudas D."/>
            <person name="Held B.W."/>
            <person name="Levasseur A."/>
            <person name="Lombard V."/>
            <person name="Morin E."/>
            <person name="Otillar R."/>
            <person name="Lindquist E.A."/>
            <person name="Sun H."/>
            <person name="LaButti K.M."/>
            <person name="Schmutz J."/>
            <person name="Jabbour D."/>
            <person name="Luo H."/>
            <person name="Baker S.E."/>
            <person name="Pisabarro A.G."/>
            <person name="Walton J.D."/>
            <person name="Blanchette R.A."/>
            <person name="Henrissat B."/>
            <person name="Martin F."/>
            <person name="Cullen D."/>
            <person name="Hibbett D.S."/>
            <person name="Grigoriev I.V."/>
        </authorList>
    </citation>
    <scope>NUCLEOTIDE SEQUENCE [LARGE SCALE GENOMIC DNA]</scope>
    <source>
        <strain evidence="7">MUCL 33604</strain>
    </source>
</reference>
<comment type="subcellular location">
    <subcellularLocation>
        <location evidence="1">Membrane</location>
        <topology evidence="1">Multi-pass membrane protein</topology>
    </subcellularLocation>
</comment>
<feature type="transmembrane region" description="Helical" evidence="4">
    <location>
        <begin position="454"/>
        <end position="478"/>
    </location>
</feature>
<keyword evidence="4" id="KW-0472">Membrane</keyword>
<protein>
    <recommendedName>
        <fullName evidence="5">Major facilitator superfamily (MFS) profile domain-containing protein</fullName>
    </recommendedName>
</protein>
<feature type="region of interest" description="Disordered" evidence="3">
    <location>
        <begin position="1"/>
        <end position="46"/>
    </location>
</feature>